<keyword evidence="3 9" id="KW-0812">Transmembrane</keyword>
<keyword evidence="7 9" id="KW-0675">Receptor</keyword>
<comment type="similarity">
    <text evidence="2 9">Belongs to the G-protein coupled receptor 1 family.</text>
</comment>
<feature type="transmembrane region" description="Helical" evidence="11">
    <location>
        <begin position="12"/>
        <end position="33"/>
    </location>
</feature>
<name>A0A8K0KJ09_LADFU</name>
<keyword evidence="14" id="KW-1185">Reference proteome</keyword>
<dbReference type="SUPFAM" id="SSF81321">
    <property type="entry name" value="Family A G protein-coupled receptor-like"/>
    <property type="match status" value="1"/>
</dbReference>
<comment type="caution">
    <text evidence="13">The sequence shown here is derived from an EMBL/GenBank/DDBJ whole genome shotgun (WGS) entry which is preliminary data.</text>
</comment>
<organism evidence="13 14">
    <name type="scientific">Ladona fulva</name>
    <name type="common">Scarce chaser dragonfly</name>
    <name type="synonym">Libellula fulva</name>
    <dbReference type="NCBI Taxonomy" id="123851"/>
    <lineage>
        <taxon>Eukaryota</taxon>
        <taxon>Metazoa</taxon>
        <taxon>Ecdysozoa</taxon>
        <taxon>Arthropoda</taxon>
        <taxon>Hexapoda</taxon>
        <taxon>Insecta</taxon>
        <taxon>Pterygota</taxon>
        <taxon>Palaeoptera</taxon>
        <taxon>Odonata</taxon>
        <taxon>Epiprocta</taxon>
        <taxon>Anisoptera</taxon>
        <taxon>Libelluloidea</taxon>
        <taxon>Libellulidae</taxon>
        <taxon>Ladona</taxon>
    </lineage>
</organism>
<reference evidence="13" key="2">
    <citation type="submission" date="2017-10" db="EMBL/GenBank/DDBJ databases">
        <title>Ladona fulva Genome sequencing and assembly.</title>
        <authorList>
            <person name="Murali S."/>
            <person name="Richards S."/>
            <person name="Bandaranaike D."/>
            <person name="Bellair M."/>
            <person name="Blankenburg K."/>
            <person name="Chao H."/>
            <person name="Dinh H."/>
            <person name="Doddapaneni H."/>
            <person name="Dugan-Rocha S."/>
            <person name="Elkadiri S."/>
            <person name="Gnanaolivu R."/>
            <person name="Hernandez B."/>
            <person name="Skinner E."/>
            <person name="Javaid M."/>
            <person name="Lee S."/>
            <person name="Li M."/>
            <person name="Ming W."/>
            <person name="Munidasa M."/>
            <person name="Muniz J."/>
            <person name="Nguyen L."/>
            <person name="Hughes D."/>
            <person name="Osuji N."/>
            <person name="Pu L.-L."/>
            <person name="Puazo M."/>
            <person name="Qu C."/>
            <person name="Quiroz J."/>
            <person name="Raj R."/>
            <person name="Weissenberger G."/>
            <person name="Xin Y."/>
            <person name="Zou X."/>
            <person name="Han Y."/>
            <person name="Worley K."/>
            <person name="Muzny D."/>
            <person name="Gibbs R."/>
        </authorList>
    </citation>
    <scope>NUCLEOTIDE SEQUENCE</scope>
    <source>
        <strain evidence="13">Sampled in the wild</strain>
    </source>
</reference>
<evidence type="ECO:0000256" key="9">
    <source>
        <dbReference type="RuleBase" id="RU000688"/>
    </source>
</evidence>
<evidence type="ECO:0000256" key="5">
    <source>
        <dbReference type="ARBA" id="ARBA00023040"/>
    </source>
</evidence>
<sequence>MYQFVHSLSYTASIFILVVICTERYFAIIHPITCKQILTPTRLRLTMALVWVLSAAYSAPRFRIMKTITNPLPDNKTETICVPDRQKYDSEAFDMCNFVLLYAIPLLLMTILYARIALGLWATTTRMRRRRGKVLHKRRGRPLGAAQPSSDTMRMRAISGAGDATDDDV</sequence>
<dbReference type="EMBL" id="KZ308967">
    <property type="protein sequence ID" value="KAG8235922.1"/>
    <property type="molecule type" value="Genomic_DNA"/>
</dbReference>
<dbReference type="PROSITE" id="PS00237">
    <property type="entry name" value="G_PROTEIN_RECEP_F1_1"/>
    <property type="match status" value="1"/>
</dbReference>
<evidence type="ECO:0000256" key="11">
    <source>
        <dbReference type="SAM" id="Phobius"/>
    </source>
</evidence>
<evidence type="ECO:0000256" key="6">
    <source>
        <dbReference type="ARBA" id="ARBA00023136"/>
    </source>
</evidence>
<dbReference type="Pfam" id="PF00001">
    <property type="entry name" value="7tm_1"/>
    <property type="match status" value="1"/>
</dbReference>
<comment type="subcellular location">
    <subcellularLocation>
        <location evidence="1">Membrane</location>
        <topology evidence="1">Multi-pass membrane protein</topology>
    </subcellularLocation>
</comment>
<evidence type="ECO:0000256" key="3">
    <source>
        <dbReference type="ARBA" id="ARBA00022692"/>
    </source>
</evidence>
<keyword evidence="6 11" id="KW-0472">Membrane</keyword>
<keyword evidence="4 11" id="KW-1133">Transmembrane helix</keyword>
<feature type="transmembrane region" description="Helical" evidence="11">
    <location>
        <begin position="45"/>
        <end position="64"/>
    </location>
</feature>
<dbReference type="Proteomes" id="UP000792457">
    <property type="component" value="Unassembled WGS sequence"/>
</dbReference>
<evidence type="ECO:0000313" key="14">
    <source>
        <dbReference type="Proteomes" id="UP000792457"/>
    </source>
</evidence>
<dbReference type="PROSITE" id="PS50262">
    <property type="entry name" value="G_PROTEIN_RECEP_F1_2"/>
    <property type="match status" value="1"/>
</dbReference>
<evidence type="ECO:0000256" key="4">
    <source>
        <dbReference type="ARBA" id="ARBA00022989"/>
    </source>
</evidence>
<protein>
    <recommendedName>
        <fullName evidence="12">G-protein coupled receptors family 1 profile domain-containing protein</fullName>
    </recommendedName>
</protein>
<dbReference type="PANTHER" id="PTHR24243">
    <property type="entry name" value="G-PROTEIN COUPLED RECEPTOR"/>
    <property type="match status" value="1"/>
</dbReference>
<feature type="compositionally biased region" description="Basic residues" evidence="10">
    <location>
        <begin position="131"/>
        <end position="141"/>
    </location>
</feature>
<dbReference type="PRINTS" id="PR00237">
    <property type="entry name" value="GPCRRHODOPSN"/>
</dbReference>
<feature type="transmembrane region" description="Helical" evidence="11">
    <location>
        <begin position="99"/>
        <end position="123"/>
    </location>
</feature>
<dbReference type="AlphaFoldDB" id="A0A8K0KJ09"/>
<dbReference type="PANTHER" id="PTHR24243:SF224">
    <property type="entry name" value="G-PROTEIN COUPLED RECEPTOR 19-RELATED"/>
    <property type="match status" value="1"/>
</dbReference>
<evidence type="ECO:0000256" key="7">
    <source>
        <dbReference type="ARBA" id="ARBA00023170"/>
    </source>
</evidence>
<dbReference type="Gene3D" id="1.20.1070.10">
    <property type="entry name" value="Rhodopsin 7-helix transmembrane proteins"/>
    <property type="match status" value="1"/>
</dbReference>
<keyword evidence="5 9" id="KW-0297">G-protein coupled receptor</keyword>
<feature type="domain" description="G-protein coupled receptors family 1 profile" evidence="12">
    <location>
        <begin position="1"/>
        <end position="169"/>
    </location>
</feature>
<dbReference type="InterPro" id="IPR000276">
    <property type="entry name" value="GPCR_Rhodpsn"/>
</dbReference>
<evidence type="ECO:0000313" key="13">
    <source>
        <dbReference type="EMBL" id="KAG8235922.1"/>
    </source>
</evidence>
<evidence type="ECO:0000256" key="2">
    <source>
        <dbReference type="ARBA" id="ARBA00010663"/>
    </source>
</evidence>
<dbReference type="InterPro" id="IPR017452">
    <property type="entry name" value="GPCR_Rhodpsn_7TM"/>
</dbReference>
<dbReference type="OrthoDB" id="5964776at2759"/>
<evidence type="ECO:0000259" key="12">
    <source>
        <dbReference type="PROSITE" id="PS50262"/>
    </source>
</evidence>
<dbReference type="GO" id="GO:0005886">
    <property type="term" value="C:plasma membrane"/>
    <property type="evidence" value="ECO:0007669"/>
    <property type="project" value="TreeGrafter"/>
</dbReference>
<reference evidence="13" key="1">
    <citation type="submission" date="2013-04" db="EMBL/GenBank/DDBJ databases">
        <authorList>
            <person name="Qu J."/>
            <person name="Murali S.C."/>
            <person name="Bandaranaike D."/>
            <person name="Bellair M."/>
            <person name="Blankenburg K."/>
            <person name="Chao H."/>
            <person name="Dinh H."/>
            <person name="Doddapaneni H."/>
            <person name="Downs B."/>
            <person name="Dugan-Rocha S."/>
            <person name="Elkadiri S."/>
            <person name="Gnanaolivu R.D."/>
            <person name="Hernandez B."/>
            <person name="Javaid M."/>
            <person name="Jayaseelan J.C."/>
            <person name="Lee S."/>
            <person name="Li M."/>
            <person name="Ming W."/>
            <person name="Munidasa M."/>
            <person name="Muniz J."/>
            <person name="Nguyen L."/>
            <person name="Ongeri F."/>
            <person name="Osuji N."/>
            <person name="Pu L.-L."/>
            <person name="Puazo M."/>
            <person name="Qu C."/>
            <person name="Quiroz J."/>
            <person name="Raj R."/>
            <person name="Weissenberger G."/>
            <person name="Xin Y."/>
            <person name="Zou X."/>
            <person name="Han Y."/>
            <person name="Richards S."/>
            <person name="Worley K."/>
            <person name="Muzny D."/>
            <person name="Gibbs R."/>
        </authorList>
    </citation>
    <scope>NUCLEOTIDE SEQUENCE</scope>
    <source>
        <strain evidence="13">Sampled in the wild</strain>
    </source>
</reference>
<evidence type="ECO:0000256" key="8">
    <source>
        <dbReference type="ARBA" id="ARBA00023224"/>
    </source>
</evidence>
<dbReference type="GO" id="GO:0004930">
    <property type="term" value="F:G protein-coupled receptor activity"/>
    <property type="evidence" value="ECO:0007669"/>
    <property type="project" value="UniProtKB-KW"/>
</dbReference>
<gene>
    <name evidence="13" type="ORF">J437_LFUL014278</name>
</gene>
<evidence type="ECO:0000256" key="10">
    <source>
        <dbReference type="SAM" id="MobiDB-lite"/>
    </source>
</evidence>
<accession>A0A8K0KJ09</accession>
<proteinExistence type="inferred from homology"/>
<keyword evidence="8 9" id="KW-0807">Transducer</keyword>
<evidence type="ECO:0000256" key="1">
    <source>
        <dbReference type="ARBA" id="ARBA00004141"/>
    </source>
</evidence>
<feature type="region of interest" description="Disordered" evidence="10">
    <location>
        <begin position="131"/>
        <end position="155"/>
    </location>
</feature>